<organism evidence="1 2">
    <name type="scientific">Polaromonas vacuolata</name>
    <dbReference type="NCBI Taxonomy" id="37448"/>
    <lineage>
        <taxon>Bacteria</taxon>
        <taxon>Pseudomonadati</taxon>
        <taxon>Pseudomonadota</taxon>
        <taxon>Betaproteobacteria</taxon>
        <taxon>Burkholderiales</taxon>
        <taxon>Comamonadaceae</taxon>
        <taxon>Polaromonas</taxon>
    </lineage>
</organism>
<dbReference type="KEGG" id="pvac:HC248_00729"/>
<dbReference type="PANTHER" id="PTHR34704">
    <property type="entry name" value="ATPASE"/>
    <property type="match status" value="1"/>
</dbReference>
<dbReference type="InterPro" id="IPR027417">
    <property type="entry name" value="P-loop_NTPase"/>
</dbReference>
<proteinExistence type="predicted"/>
<dbReference type="AlphaFoldDB" id="A0A6H2H6G1"/>
<protein>
    <submittedName>
        <fullName evidence="1">Uncharacterized protein</fullName>
    </submittedName>
</protein>
<dbReference type="RefSeq" id="WP_168921315.1">
    <property type="nucleotide sequence ID" value="NZ_CP051461.1"/>
</dbReference>
<gene>
    <name evidence="1" type="ORF">HC248_00729</name>
</gene>
<name>A0A6H2H6G1_9BURK</name>
<dbReference type="PANTHER" id="PTHR34704:SF2">
    <property type="entry name" value="ATPASE"/>
    <property type="match status" value="1"/>
</dbReference>
<evidence type="ECO:0000313" key="1">
    <source>
        <dbReference type="EMBL" id="QJC55449.1"/>
    </source>
</evidence>
<sequence length="502" mass="57191">MSEWTFYGRGQSLAELRKIVQEQRWFFCRISGRRRIGKTTLIRELALANNELSARLLYLQIPDSDERDVATAFRRKLEESDYPGAAKLAPDVRDFASMAQAIGLACRAGMLVVLDEFQYFTRAKMAPFNSFLQAEVDGLRFDNLKVGGLFVLGSLQSEMNALLEDKGAPLYGRITHKLDLDHWDFEDLLDVFSSQSVNHPMQWLTLWTFFEGVPKFYHDAYVQGLFDVPASAFTDELLKRMFLSSSSPLADEADTWFLRELRGKSVSILHYLSEHSGCSHGDLVAALNDTDEPNALGTSLVRLVKNYAMVDKLLPIFADGKSRNAKYYLSDNFLQAWLAVGRPAREIARLKPVEKALSISIPRLNVLEGFTFKKLIRKLHLECSRKGKGDFELTQMSLGYWNRAKTSEQNIEIDLVAIDAVNKKIRFGSCQRSEHAHEAHVLAKFEQHISGFFATRDYKYLESWVCEKVLFSPVFSATYRSDLKSKGFGCYDLNDFARLLRA</sequence>
<dbReference type="Gene3D" id="3.40.50.300">
    <property type="entry name" value="P-loop containing nucleotide triphosphate hydrolases"/>
    <property type="match status" value="2"/>
</dbReference>
<accession>A0A6H2H6G1</accession>
<dbReference type="SUPFAM" id="SSF52540">
    <property type="entry name" value="P-loop containing nucleoside triphosphate hydrolases"/>
    <property type="match status" value="1"/>
</dbReference>
<evidence type="ECO:0000313" key="2">
    <source>
        <dbReference type="Proteomes" id="UP000502041"/>
    </source>
</evidence>
<dbReference type="Proteomes" id="UP000502041">
    <property type="component" value="Chromosome"/>
</dbReference>
<keyword evidence="2" id="KW-1185">Reference proteome</keyword>
<dbReference type="EMBL" id="CP051461">
    <property type="protein sequence ID" value="QJC55449.1"/>
    <property type="molecule type" value="Genomic_DNA"/>
</dbReference>
<reference evidence="1 2" key="1">
    <citation type="submission" date="2020-04" db="EMBL/GenBank/DDBJ databases">
        <title>Complete genome of a Psychrophilic, Marine, Gas Vacuolate Bacterium Polaromonas vacuolata KCTC 22033T.</title>
        <authorList>
            <person name="Hwang K."/>
            <person name="Kim K.M."/>
        </authorList>
    </citation>
    <scope>NUCLEOTIDE SEQUENCE [LARGE SCALE GENOMIC DNA]</scope>
    <source>
        <strain evidence="1 2">KCTC 22033</strain>
    </source>
</reference>